<keyword evidence="1" id="KW-0507">mRNA processing</keyword>
<dbReference type="GO" id="GO:0003729">
    <property type="term" value="F:mRNA binding"/>
    <property type="evidence" value="ECO:0007669"/>
    <property type="project" value="InterPro"/>
</dbReference>
<sequence>MREKITTGRNKLHHGLASAMVKLWEKSTIAKIAIKRGIPNTSNERMAEEIKLTGEDLVAYVADEELAGEELAGDEIAGEEFAVTSSPTRDRQRGAGEMGFSGGLGFF</sequence>
<gene>
    <name evidence="7" type="ORF">CB5_LOCUS10767</name>
</gene>
<dbReference type="GO" id="GO:0000375">
    <property type="term" value="P:RNA splicing, via transesterification reactions"/>
    <property type="evidence" value="ECO:0007669"/>
    <property type="project" value="InterPro"/>
</dbReference>
<dbReference type="SUPFAM" id="SSF75471">
    <property type="entry name" value="YhbY-like"/>
    <property type="match status" value="1"/>
</dbReference>
<evidence type="ECO:0000256" key="1">
    <source>
        <dbReference type="ARBA" id="ARBA00022664"/>
    </source>
</evidence>
<evidence type="ECO:0000256" key="3">
    <source>
        <dbReference type="ARBA" id="ARBA00022946"/>
    </source>
</evidence>
<keyword evidence="4" id="KW-0508">mRNA splicing</keyword>
<reference evidence="7" key="1">
    <citation type="submission" date="2020-07" db="EMBL/GenBank/DDBJ databases">
        <authorList>
            <person name="Lin J."/>
        </authorList>
    </citation>
    <scope>NUCLEOTIDE SEQUENCE</scope>
</reference>
<dbReference type="InterPro" id="IPR035920">
    <property type="entry name" value="YhbY-like_sf"/>
</dbReference>
<evidence type="ECO:0000256" key="6">
    <source>
        <dbReference type="SAM" id="MobiDB-lite"/>
    </source>
</evidence>
<dbReference type="EMBL" id="LR862146">
    <property type="protein sequence ID" value="CAD1827556.1"/>
    <property type="molecule type" value="Genomic_DNA"/>
</dbReference>
<keyword evidence="2" id="KW-0677">Repeat</keyword>
<accession>A0A6V7PAE7</accession>
<feature type="region of interest" description="Disordered" evidence="6">
    <location>
        <begin position="83"/>
        <end position="107"/>
    </location>
</feature>
<proteinExistence type="predicted"/>
<name>A0A6V7PAE7_ANACO</name>
<feature type="compositionally biased region" description="Gly residues" evidence="6">
    <location>
        <begin position="96"/>
        <end position="107"/>
    </location>
</feature>
<keyword evidence="3" id="KW-0809">Transit peptide</keyword>
<dbReference type="GO" id="GO:1990904">
    <property type="term" value="C:ribonucleoprotein complex"/>
    <property type="evidence" value="ECO:0007669"/>
    <property type="project" value="UniProtKB-KW"/>
</dbReference>
<keyword evidence="5" id="KW-0687">Ribonucleoprotein</keyword>
<dbReference type="AlphaFoldDB" id="A0A6V7PAE7"/>
<evidence type="ECO:0000313" key="7">
    <source>
        <dbReference type="EMBL" id="CAD1827556.1"/>
    </source>
</evidence>
<dbReference type="InterPro" id="IPR045278">
    <property type="entry name" value="CRS1/CFM2/CFM3"/>
</dbReference>
<evidence type="ECO:0000256" key="4">
    <source>
        <dbReference type="ARBA" id="ARBA00023187"/>
    </source>
</evidence>
<evidence type="ECO:0000256" key="2">
    <source>
        <dbReference type="ARBA" id="ARBA00022737"/>
    </source>
</evidence>
<evidence type="ECO:0000256" key="5">
    <source>
        <dbReference type="ARBA" id="ARBA00023274"/>
    </source>
</evidence>
<protein>
    <submittedName>
        <fullName evidence="7">Uncharacterized protein</fullName>
    </submittedName>
</protein>
<dbReference type="PANTHER" id="PTHR31846:SF7">
    <property type="entry name" value="CRS1 _ YHBY (CRM) DOMAIN-CONTAINING PROTEIN"/>
    <property type="match status" value="1"/>
</dbReference>
<dbReference type="GO" id="GO:0006397">
    <property type="term" value="P:mRNA processing"/>
    <property type="evidence" value="ECO:0007669"/>
    <property type="project" value="UniProtKB-KW"/>
</dbReference>
<organism evidence="7">
    <name type="scientific">Ananas comosus var. bracteatus</name>
    <name type="common">red pineapple</name>
    <dbReference type="NCBI Taxonomy" id="296719"/>
    <lineage>
        <taxon>Eukaryota</taxon>
        <taxon>Viridiplantae</taxon>
        <taxon>Streptophyta</taxon>
        <taxon>Embryophyta</taxon>
        <taxon>Tracheophyta</taxon>
        <taxon>Spermatophyta</taxon>
        <taxon>Magnoliopsida</taxon>
        <taxon>Liliopsida</taxon>
        <taxon>Poales</taxon>
        <taxon>Bromeliaceae</taxon>
        <taxon>Bromelioideae</taxon>
        <taxon>Ananas</taxon>
    </lineage>
</organism>
<dbReference type="PANTHER" id="PTHR31846">
    <property type="entry name" value="CRS1 / YHBY (CRM) DOMAIN-CONTAINING PROTEIN"/>
    <property type="match status" value="1"/>
</dbReference>